<dbReference type="Pfam" id="PF00005">
    <property type="entry name" value="ABC_tran"/>
    <property type="match status" value="1"/>
</dbReference>
<keyword evidence="2" id="KW-0547">Nucleotide-binding</keyword>
<dbReference type="SMART" id="SM00382">
    <property type="entry name" value="AAA"/>
    <property type="match status" value="1"/>
</dbReference>
<accession>A0AAU7NV02</accession>
<keyword evidence="1" id="KW-0813">Transport</keyword>
<sequence length="248" mass="27179">MIHVNNFTKTYHDFVAVRNLTFNVEAGEILGLVGPNGAGKTTMIRTLSGIIPPSSGTLSVAGHDIVSDAVMAKRALGYIPDDPRLFDSLTVWEHLEFIAATYGVDHFKPAAESLLRFFNLEGKRNHVVQSLSRGMRQKVAIACAYLHRPDVILFDEPLTGLDPAGIRAIKESMQQQAAQGAAIIISSHLLELVESLCSHLLVLHQGQCRYFGRMEDVLQVLDHANGDASLEDVFFSITHSDNPDLGSF</sequence>
<dbReference type="Gene3D" id="3.40.50.300">
    <property type="entry name" value="P-loop containing nucleotide triphosphate hydrolases"/>
    <property type="match status" value="1"/>
</dbReference>
<organism evidence="5 6">
    <name type="scientific">Methylomarinum roseum</name>
    <dbReference type="NCBI Taxonomy" id="3067653"/>
    <lineage>
        <taxon>Bacteria</taxon>
        <taxon>Pseudomonadati</taxon>
        <taxon>Pseudomonadota</taxon>
        <taxon>Gammaproteobacteria</taxon>
        <taxon>Methylococcales</taxon>
        <taxon>Methylococcaceae</taxon>
        <taxon>Methylomarinum</taxon>
    </lineage>
</organism>
<evidence type="ECO:0000313" key="5">
    <source>
        <dbReference type="EMBL" id="XBS20486.1"/>
    </source>
</evidence>
<dbReference type="Proteomes" id="UP001225378">
    <property type="component" value="Chromosome"/>
</dbReference>
<dbReference type="GO" id="GO:0005524">
    <property type="term" value="F:ATP binding"/>
    <property type="evidence" value="ECO:0007669"/>
    <property type="project" value="UniProtKB-KW"/>
</dbReference>
<dbReference type="InterPro" id="IPR003593">
    <property type="entry name" value="AAA+_ATPase"/>
</dbReference>
<dbReference type="PANTHER" id="PTHR42939">
    <property type="entry name" value="ABC TRANSPORTER ATP-BINDING PROTEIN ALBC-RELATED"/>
    <property type="match status" value="1"/>
</dbReference>
<evidence type="ECO:0000259" key="4">
    <source>
        <dbReference type="PROSITE" id="PS50893"/>
    </source>
</evidence>
<dbReference type="InterPro" id="IPR027417">
    <property type="entry name" value="P-loop_NTPase"/>
</dbReference>
<name>A0AAU7NV02_9GAMM</name>
<keyword evidence="6" id="KW-1185">Reference proteome</keyword>
<dbReference type="KEGG" id="mech:Q9L42_019405"/>
<proteinExistence type="predicted"/>
<keyword evidence="3 5" id="KW-0067">ATP-binding</keyword>
<dbReference type="SUPFAM" id="SSF52540">
    <property type="entry name" value="P-loop containing nucleoside triphosphate hydrolases"/>
    <property type="match status" value="1"/>
</dbReference>
<dbReference type="AlphaFoldDB" id="A0AAU7NV02"/>
<dbReference type="InterPro" id="IPR003439">
    <property type="entry name" value="ABC_transporter-like_ATP-bd"/>
</dbReference>
<dbReference type="InterPro" id="IPR051782">
    <property type="entry name" value="ABC_Transporter_VariousFunc"/>
</dbReference>
<reference evidence="5 6" key="1">
    <citation type="journal article" date="2024" name="Microbiology">
        <title>Methylomarinum rosea sp. nov., a novel halophilic methanotrophic bacterium from the hypersaline Lake Elton.</title>
        <authorList>
            <person name="Suleimanov R.Z."/>
            <person name="Oshkin I.Y."/>
            <person name="Danilova O.V."/>
            <person name="Suzina N.E."/>
            <person name="Dedysh S.N."/>
        </authorList>
    </citation>
    <scope>NUCLEOTIDE SEQUENCE [LARGE SCALE GENOMIC DNA]</scope>
    <source>
        <strain evidence="5 6">Ch1-1</strain>
    </source>
</reference>
<evidence type="ECO:0000256" key="3">
    <source>
        <dbReference type="ARBA" id="ARBA00022840"/>
    </source>
</evidence>
<dbReference type="PANTHER" id="PTHR42939:SF1">
    <property type="entry name" value="ABC TRANSPORTER ATP-BINDING PROTEIN ALBC-RELATED"/>
    <property type="match status" value="1"/>
</dbReference>
<evidence type="ECO:0000313" key="6">
    <source>
        <dbReference type="Proteomes" id="UP001225378"/>
    </source>
</evidence>
<evidence type="ECO:0000256" key="1">
    <source>
        <dbReference type="ARBA" id="ARBA00022448"/>
    </source>
</evidence>
<dbReference type="EMBL" id="CP157743">
    <property type="protein sequence ID" value="XBS20486.1"/>
    <property type="molecule type" value="Genomic_DNA"/>
</dbReference>
<feature type="domain" description="ABC transporter" evidence="4">
    <location>
        <begin position="2"/>
        <end position="230"/>
    </location>
</feature>
<dbReference type="CDD" id="cd03230">
    <property type="entry name" value="ABC_DR_subfamily_A"/>
    <property type="match status" value="1"/>
</dbReference>
<dbReference type="RefSeq" id="WP_349431645.1">
    <property type="nucleotide sequence ID" value="NZ_CP157743.1"/>
</dbReference>
<dbReference type="PROSITE" id="PS50893">
    <property type="entry name" value="ABC_TRANSPORTER_2"/>
    <property type="match status" value="1"/>
</dbReference>
<protein>
    <submittedName>
        <fullName evidence="5">ABC transporter ATP-binding protein</fullName>
    </submittedName>
</protein>
<evidence type="ECO:0000256" key="2">
    <source>
        <dbReference type="ARBA" id="ARBA00022741"/>
    </source>
</evidence>
<gene>
    <name evidence="5" type="ORF">Q9L42_019405</name>
</gene>
<dbReference type="GO" id="GO:0016887">
    <property type="term" value="F:ATP hydrolysis activity"/>
    <property type="evidence" value="ECO:0007669"/>
    <property type="project" value="InterPro"/>
</dbReference>